<evidence type="ECO:0000313" key="5">
    <source>
        <dbReference type="EMBL" id="MCE5975159.1"/>
    </source>
</evidence>
<dbReference type="PANTHER" id="PTHR30329:SF21">
    <property type="entry name" value="LIPOPROTEIN YIAD-RELATED"/>
    <property type="match status" value="1"/>
</dbReference>
<evidence type="ECO:0000256" key="3">
    <source>
        <dbReference type="SAM" id="Phobius"/>
    </source>
</evidence>
<gene>
    <name evidence="5" type="ORF">LZA78_16935</name>
</gene>
<dbReference type="InterPro" id="IPR036737">
    <property type="entry name" value="OmpA-like_sf"/>
</dbReference>
<dbReference type="CDD" id="cd07185">
    <property type="entry name" value="OmpA_C-like"/>
    <property type="match status" value="1"/>
</dbReference>
<dbReference type="InterPro" id="IPR006665">
    <property type="entry name" value="OmpA-like"/>
</dbReference>
<keyword evidence="2" id="KW-0175">Coiled coil</keyword>
<reference evidence="5 6" key="1">
    <citation type="submission" date="2021-12" db="EMBL/GenBank/DDBJ databases">
        <title>Sinirhodobacter sp. WL0062 is a bacterium isolated from seawater.</title>
        <authorList>
            <person name="Wang L."/>
            <person name="He W."/>
            <person name="Zhang D.-F."/>
        </authorList>
    </citation>
    <scope>NUCLEOTIDE SEQUENCE [LARGE SCALE GENOMIC DNA]</scope>
    <source>
        <strain evidence="5 6">WL0062</strain>
    </source>
</reference>
<dbReference type="Proteomes" id="UP001521181">
    <property type="component" value="Unassembled WGS sequence"/>
</dbReference>
<comment type="caution">
    <text evidence="5">The sequence shown here is derived from an EMBL/GenBank/DDBJ whole genome shotgun (WGS) entry which is preliminary data.</text>
</comment>
<evidence type="ECO:0000313" key="6">
    <source>
        <dbReference type="Proteomes" id="UP001521181"/>
    </source>
</evidence>
<evidence type="ECO:0000256" key="2">
    <source>
        <dbReference type="SAM" id="Coils"/>
    </source>
</evidence>
<dbReference type="Gene3D" id="3.30.1330.60">
    <property type="entry name" value="OmpA-like domain"/>
    <property type="match status" value="1"/>
</dbReference>
<feature type="coiled-coil region" evidence="2">
    <location>
        <begin position="55"/>
        <end position="201"/>
    </location>
</feature>
<dbReference type="EMBL" id="JAJUOS010000019">
    <property type="protein sequence ID" value="MCE5975159.1"/>
    <property type="molecule type" value="Genomic_DNA"/>
</dbReference>
<accession>A0ABS8YZD5</accession>
<keyword evidence="6" id="KW-1185">Reference proteome</keyword>
<dbReference type="PROSITE" id="PS51123">
    <property type="entry name" value="OMPA_2"/>
    <property type="match status" value="1"/>
</dbReference>
<dbReference type="Pfam" id="PF00691">
    <property type="entry name" value="OmpA"/>
    <property type="match status" value="1"/>
</dbReference>
<organism evidence="5 6">
    <name type="scientific">Rhodobacter flavimaris</name>
    <dbReference type="NCBI Taxonomy" id="2907145"/>
    <lineage>
        <taxon>Bacteria</taxon>
        <taxon>Pseudomonadati</taxon>
        <taxon>Pseudomonadota</taxon>
        <taxon>Alphaproteobacteria</taxon>
        <taxon>Rhodobacterales</taxon>
        <taxon>Rhodobacter group</taxon>
        <taxon>Rhodobacter</taxon>
    </lineage>
</organism>
<dbReference type="InterPro" id="IPR050330">
    <property type="entry name" value="Bact_OuterMem_StrucFunc"/>
</dbReference>
<name>A0ABS8YZD5_9RHOB</name>
<keyword evidence="3" id="KW-0812">Transmembrane</keyword>
<keyword evidence="1 3" id="KW-0472">Membrane</keyword>
<feature type="domain" description="OmpA-like" evidence="4">
    <location>
        <begin position="335"/>
        <end position="463"/>
    </location>
</feature>
<dbReference type="PANTHER" id="PTHR30329">
    <property type="entry name" value="STATOR ELEMENT OF FLAGELLAR MOTOR COMPLEX"/>
    <property type="match status" value="1"/>
</dbReference>
<proteinExistence type="predicted"/>
<evidence type="ECO:0000256" key="1">
    <source>
        <dbReference type="PROSITE-ProRule" id="PRU00473"/>
    </source>
</evidence>
<protein>
    <submittedName>
        <fullName evidence="5">Peptidoglycan -binding protein</fullName>
    </submittedName>
</protein>
<dbReference type="SUPFAM" id="SSF103088">
    <property type="entry name" value="OmpA-like"/>
    <property type="match status" value="1"/>
</dbReference>
<sequence>MALARRNGQKFSSTIWPGFVDAMTALLMVLMFVLTIFMVVQSVMRDTITTKEHELSALSEQVAGLARALALEEERTAQLTGDLDTAREQADVQTALIATLSKRIETREAELAEAGQKITAFEAQVASLLSQRDAARADADARAEELRLDRATIEELRGKLKASGDELAAMTLSLEAARQKAEETLTLLAAAEAAKKDLQTRLETRLTDAEKEAALRAVAEQALASEKEISGEAARKVALLNEQIAALRAQLSEIQGILDAAQERDADAQVQVETLGQQLNAALAQVAAEQKRRAQLEEEARKKAEAEAADLARYRSEFFGRMSELLAGREGVRVVGDRFVFSSEVLFQPGAADLAPEGKAQIARVAETFTELADKIPPQIDWILRVDGHTDNVPLLGTGAFRDNWELSQARALSVVRYMIDELGFPPYRLAATGFGEFRPVAEGDSPEARAANRRIELKLTER</sequence>
<feature type="coiled-coil region" evidence="2">
    <location>
        <begin position="237"/>
        <end position="317"/>
    </location>
</feature>
<evidence type="ECO:0000259" key="4">
    <source>
        <dbReference type="PROSITE" id="PS51123"/>
    </source>
</evidence>
<feature type="transmembrane region" description="Helical" evidence="3">
    <location>
        <begin position="20"/>
        <end position="40"/>
    </location>
</feature>
<keyword evidence="3" id="KW-1133">Transmembrane helix</keyword>
<dbReference type="Gene3D" id="1.10.287.1490">
    <property type="match status" value="1"/>
</dbReference>
<dbReference type="RefSeq" id="WP_233678077.1">
    <property type="nucleotide sequence ID" value="NZ_JAJUOS010000019.1"/>
</dbReference>
<dbReference type="NCBIfam" id="NF006542">
    <property type="entry name" value="PRK09039.1-1"/>
    <property type="match status" value="3"/>
</dbReference>